<organism evidence="1">
    <name type="scientific">bioreactor metagenome</name>
    <dbReference type="NCBI Taxonomy" id="1076179"/>
    <lineage>
        <taxon>unclassified sequences</taxon>
        <taxon>metagenomes</taxon>
        <taxon>ecological metagenomes</taxon>
    </lineage>
</organism>
<proteinExistence type="predicted"/>
<sequence length="152" mass="16501">MKKMILPSIVISLLLLILTATLVSATAGTWTYRLYALNISGTSDGYSGKMVNYLANGTTWGANILTYIDNPPIKLAIGWNYFSGTEKCGTITMQNVQGGSRYINAQQTANTIYLTKIGCGGIRYGLSNGKHIVSSPGGTNYYDEWTLTEQIP</sequence>
<dbReference type="AlphaFoldDB" id="A0A644WTG6"/>
<name>A0A644WTG6_9ZZZZ</name>
<reference evidence="1" key="1">
    <citation type="submission" date="2019-08" db="EMBL/GenBank/DDBJ databases">
        <authorList>
            <person name="Kucharzyk K."/>
            <person name="Murdoch R.W."/>
            <person name="Higgins S."/>
            <person name="Loffler F."/>
        </authorList>
    </citation>
    <scope>NUCLEOTIDE SEQUENCE</scope>
</reference>
<dbReference type="EMBL" id="VSSQ01001132">
    <property type="protein sequence ID" value="MPM05444.1"/>
    <property type="molecule type" value="Genomic_DNA"/>
</dbReference>
<evidence type="ECO:0000313" key="1">
    <source>
        <dbReference type="EMBL" id="MPM05444.1"/>
    </source>
</evidence>
<gene>
    <name evidence="1" type="ORF">SDC9_51734</name>
</gene>
<protein>
    <submittedName>
        <fullName evidence="1">Uncharacterized protein</fullName>
    </submittedName>
</protein>
<comment type="caution">
    <text evidence="1">The sequence shown here is derived from an EMBL/GenBank/DDBJ whole genome shotgun (WGS) entry which is preliminary data.</text>
</comment>
<accession>A0A644WTG6</accession>